<keyword evidence="1" id="KW-1133">Transmembrane helix</keyword>
<protein>
    <recommendedName>
        <fullName evidence="4">Ion transport domain-containing protein</fullName>
    </recommendedName>
</protein>
<evidence type="ECO:0000313" key="3">
    <source>
        <dbReference type="Proteomes" id="UP000650833"/>
    </source>
</evidence>
<dbReference type="EMBL" id="JAEPRC010000221">
    <property type="protein sequence ID" value="KAG2203685.1"/>
    <property type="molecule type" value="Genomic_DNA"/>
</dbReference>
<comment type="caution">
    <text evidence="2">The sequence shown here is derived from an EMBL/GenBank/DDBJ whole genome shotgun (WGS) entry which is preliminary data.</text>
</comment>
<dbReference type="AlphaFoldDB" id="A0A8H7R4Z2"/>
<evidence type="ECO:0000313" key="2">
    <source>
        <dbReference type="EMBL" id="KAG2203685.1"/>
    </source>
</evidence>
<name>A0A8H7R4Z2_9FUNG</name>
<evidence type="ECO:0000256" key="1">
    <source>
        <dbReference type="SAM" id="Phobius"/>
    </source>
</evidence>
<gene>
    <name evidence="2" type="ORF">INT46_003332</name>
</gene>
<keyword evidence="1" id="KW-0472">Membrane</keyword>
<keyword evidence="3" id="KW-1185">Reference proteome</keyword>
<proteinExistence type="predicted"/>
<sequence length="238" mass="27941">MVLLSRKDDSYFQEKFSGTINQSDSIDLSDTSTSNSFTNPLKSFSILWFCIYGVWDPIKDGDTGDDYMIIVLSILFSFITILIFFNLIIALMSSKAEEVKGLGKSIWISHFAAVIAEIEQLWCTPFQRRSRRNNPSFIFYVAKRTDVDQQSDTIESHTNYLVKQLKEKNEKDKKLLWTFDDYLKKTQIEKNVRYDEHDLEAEKKRRNQDLIIFKENLDDFSKLVHDFLSKVKSKVRQN</sequence>
<dbReference type="OrthoDB" id="2286055at2759"/>
<dbReference type="Proteomes" id="UP000650833">
    <property type="component" value="Unassembled WGS sequence"/>
</dbReference>
<feature type="transmembrane region" description="Helical" evidence="1">
    <location>
        <begin position="67"/>
        <end position="93"/>
    </location>
</feature>
<organism evidence="2 3">
    <name type="scientific">Mucor plumbeus</name>
    <dbReference type="NCBI Taxonomy" id="97098"/>
    <lineage>
        <taxon>Eukaryota</taxon>
        <taxon>Fungi</taxon>
        <taxon>Fungi incertae sedis</taxon>
        <taxon>Mucoromycota</taxon>
        <taxon>Mucoromycotina</taxon>
        <taxon>Mucoromycetes</taxon>
        <taxon>Mucorales</taxon>
        <taxon>Mucorineae</taxon>
        <taxon>Mucoraceae</taxon>
        <taxon>Mucor</taxon>
    </lineage>
</organism>
<keyword evidence="1" id="KW-0812">Transmembrane</keyword>
<accession>A0A8H7R4Z2</accession>
<reference evidence="2" key="1">
    <citation type="submission" date="2020-12" db="EMBL/GenBank/DDBJ databases">
        <title>Metabolic potential, ecology and presence of endohyphal bacteria is reflected in genomic diversity of Mucoromycotina.</title>
        <authorList>
            <person name="Muszewska A."/>
            <person name="Okrasinska A."/>
            <person name="Steczkiewicz K."/>
            <person name="Drgas O."/>
            <person name="Orlowska M."/>
            <person name="Perlinska-Lenart U."/>
            <person name="Aleksandrzak-Piekarczyk T."/>
            <person name="Szatraj K."/>
            <person name="Zielenkiewicz U."/>
            <person name="Pilsyk S."/>
            <person name="Malc E."/>
            <person name="Mieczkowski P."/>
            <person name="Kruszewska J.S."/>
            <person name="Biernat P."/>
            <person name="Pawlowska J."/>
        </authorList>
    </citation>
    <scope>NUCLEOTIDE SEQUENCE</scope>
    <source>
        <strain evidence="2">CBS 226.32</strain>
    </source>
</reference>
<evidence type="ECO:0008006" key="4">
    <source>
        <dbReference type="Google" id="ProtNLM"/>
    </source>
</evidence>